<evidence type="ECO:0000313" key="1">
    <source>
        <dbReference type="EMBL" id="JAS09949.1"/>
    </source>
</evidence>
<organism evidence="1">
    <name type="scientific">Clastoptera arizonana</name>
    <name type="common">Arizona spittle bug</name>
    <dbReference type="NCBI Taxonomy" id="38151"/>
    <lineage>
        <taxon>Eukaryota</taxon>
        <taxon>Metazoa</taxon>
        <taxon>Ecdysozoa</taxon>
        <taxon>Arthropoda</taxon>
        <taxon>Hexapoda</taxon>
        <taxon>Insecta</taxon>
        <taxon>Pterygota</taxon>
        <taxon>Neoptera</taxon>
        <taxon>Paraneoptera</taxon>
        <taxon>Hemiptera</taxon>
        <taxon>Auchenorrhyncha</taxon>
        <taxon>Cercopoidea</taxon>
        <taxon>Clastopteridae</taxon>
        <taxon>Clastoptera</taxon>
    </lineage>
</organism>
<feature type="non-terminal residue" evidence="1">
    <location>
        <position position="121"/>
    </location>
</feature>
<dbReference type="AlphaFoldDB" id="A0A1B6C9E2"/>
<gene>
    <name evidence="1" type="ORF">g.44597</name>
</gene>
<reference evidence="1" key="1">
    <citation type="submission" date="2015-12" db="EMBL/GenBank/DDBJ databases">
        <title>De novo transcriptome assembly of four potential Pierce s Disease insect vectors from Arizona vineyards.</title>
        <authorList>
            <person name="Tassone E.E."/>
        </authorList>
    </citation>
    <scope>NUCLEOTIDE SEQUENCE</scope>
</reference>
<accession>A0A1B6C9E2</accession>
<proteinExistence type="predicted"/>
<protein>
    <submittedName>
        <fullName evidence="1">Uncharacterized protein</fullName>
    </submittedName>
</protein>
<sequence>MKTTNRIRSSEITSPLTALNFVRDMQFRLGVFKSVILITHRSSKINGNSDLIKKYVEENIILHVLQKNAIKHVNDKAKNVIGVDHNGAYTRRSINDLTANLHLLKKINLQKDLCTTIALET</sequence>
<dbReference type="EMBL" id="GEDC01027349">
    <property type="protein sequence ID" value="JAS09949.1"/>
    <property type="molecule type" value="Transcribed_RNA"/>
</dbReference>
<name>A0A1B6C9E2_9HEMI</name>